<dbReference type="GeneID" id="27317198"/>
<dbReference type="SUPFAM" id="SSF53098">
    <property type="entry name" value="Ribonuclease H-like"/>
    <property type="match status" value="1"/>
</dbReference>
<dbReference type="InterPro" id="IPR036397">
    <property type="entry name" value="RNaseH_sf"/>
</dbReference>
<evidence type="ECO:0000313" key="2">
    <source>
        <dbReference type="EMBL" id="KIV99053.1"/>
    </source>
</evidence>
<evidence type="ECO:0000259" key="1">
    <source>
        <dbReference type="PROSITE" id="PS50822"/>
    </source>
</evidence>
<evidence type="ECO:0000313" key="3">
    <source>
        <dbReference type="Proteomes" id="UP000053259"/>
    </source>
</evidence>
<dbReference type="SMART" id="SM00950">
    <property type="entry name" value="Piwi"/>
    <property type="match status" value="1"/>
</dbReference>
<dbReference type="GO" id="GO:0003676">
    <property type="term" value="F:nucleic acid binding"/>
    <property type="evidence" value="ECO:0007669"/>
    <property type="project" value="InterPro"/>
</dbReference>
<keyword evidence="3" id="KW-1185">Reference proteome</keyword>
<dbReference type="STRING" id="253628.A0A0D2AJG3"/>
<dbReference type="RefSeq" id="XP_016208923.1">
    <property type="nucleotide sequence ID" value="XM_016363246.1"/>
</dbReference>
<dbReference type="Gene3D" id="3.30.420.10">
    <property type="entry name" value="Ribonuclease H-like superfamily/Ribonuclease H"/>
    <property type="match status" value="1"/>
</dbReference>
<reference evidence="2 3" key="1">
    <citation type="submission" date="2015-01" db="EMBL/GenBank/DDBJ databases">
        <title>The Genome Sequence of Ochroconis gallopava CBS43764.</title>
        <authorList>
            <consortium name="The Broad Institute Genomics Platform"/>
            <person name="Cuomo C."/>
            <person name="de Hoog S."/>
            <person name="Gorbushina A."/>
            <person name="Stielow B."/>
            <person name="Teixiera M."/>
            <person name="Abouelleil A."/>
            <person name="Chapman S.B."/>
            <person name="Priest M."/>
            <person name="Young S.K."/>
            <person name="Wortman J."/>
            <person name="Nusbaum C."/>
            <person name="Birren B."/>
        </authorList>
    </citation>
    <scope>NUCLEOTIDE SEQUENCE [LARGE SCALE GENOMIC DNA]</scope>
    <source>
        <strain evidence="2 3">CBS 43764</strain>
    </source>
</reference>
<dbReference type="HOGENOM" id="CLU_607213_0_0_1"/>
<dbReference type="PROSITE" id="PS50822">
    <property type="entry name" value="PIWI"/>
    <property type="match status" value="1"/>
</dbReference>
<dbReference type="AlphaFoldDB" id="A0A0D2AJG3"/>
<dbReference type="InterPro" id="IPR003165">
    <property type="entry name" value="Piwi"/>
</dbReference>
<dbReference type="OrthoDB" id="10252740at2759"/>
<name>A0A0D2AJG3_9PEZI</name>
<dbReference type="InterPro" id="IPR012337">
    <property type="entry name" value="RNaseH-like_sf"/>
</dbReference>
<organism evidence="2 3">
    <name type="scientific">Verruconis gallopava</name>
    <dbReference type="NCBI Taxonomy" id="253628"/>
    <lineage>
        <taxon>Eukaryota</taxon>
        <taxon>Fungi</taxon>
        <taxon>Dikarya</taxon>
        <taxon>Ascomycota</taxon>
        <taxon>Pezizomycotina</taxon>
        <taxon>Dothideomycetes</taxon>
        <taxon>Pleosporomycetidae</taxon>
        <taxon>Venturiales</taxon>
        <taxon>Sympoventuriaceae</taxon>
        <taxon>Verruconis</taxon>
    </lineage>
</organism>
<feature type="domain" description="Piwi" evidence="1">
    <location>
        <begin position="47"/>
        <end position="382"/>
    </location>
</feature>
<proteinExistence type="predicted"/>
<dbReference type="Pfam" id="PF02171">
    <property type="entry name" value="Piwi"/>
    <property type="match status" value="1"/>
</dbReference>
<gene>
    <name evidence="2" type="ORF">PV09_09225</name>
</gene>
<dbReference type="Gene3D" id="3.40.50.2300">
    <property type="match status" value="1"/>
</dbReference>
<dbReference type="Proteomes" id="UP000053259">
    <property type="component" value="Unassembled WGS sequence"/>
</dbReference>
<dbReference type="EMBL" id="KN847586">
    <property type="protein sequence ID" value="KIV99053.1"/>
    <property type="molecule type" value="Genomic_DNA"/>
</dbReference>
<accession>A0A0D2AJG3</accession>
<dbReference type="PANTHER" id="PTHR22891">
    <property type="entry name" value="EUKARYOTIC TRANSLATION INITIATION FACTOR 2C"/>
    <property type="match status" value="1"/>
</dbReference>
<sequence>MIIRFLEQHGHKVQDRKNSRVDCINLSKDTLETFLSDRSRSSQKPDIHVFILPDSSADRYYAQIKSLTDRGYPMHSLCCLAWKVTGVQMVRVRGQLVPRRNQKGLEVRNPPFDYLSNLCLKICMKLGGVPWKPEEKSLEELFAIDEAAREGETPEPLQPKLTLDTIIIGADLTHPGSASGRPSIAALVGSIDDSFARFPGSMRLTPAREEIISAENLAAMVAERLRSWSRYNSGRLPSKILFYRDGAEHDEQADADQKLELTFVVVVKRHHTRFFPLTSRDVVGSQGYSYNTNLKPGLLVRDEVTTPRYPNFYLQSHNAIQGTARPAHYVVLEKAPSLEMHNLEKITNALCNAFPRATKGVSYCAPAYLADRLCERGATYLSQWAGLDDYIAHCDELRRKEYTTRAEQKEWFAKVARYLNVVFEARKHWIPETSDGQNPWAAMMDDVMFYM</sequence>
<dbReference type="VEuPathDB" id="FungiDB:PV09_09225"/>
<protein>
    <recommendedName>
        <fullName evidence="1">Piwi domain-containing protein</fullName>
    </recommendedName>
</protein>
<dbReference type="InParanoid" id="A0A0D2AJG3"/>